<comment type="caution">
    <text evidence="2">The sequence shown here is derived from an EMBL/GenBank/DDBJ whole genome shotgun (WGS) entry which is preliminary data.</text>
</comment>
<organism evidence="2">
    <name type="scientific">Streptomyces anulatus</name>
    <name type="common">Streptomyces chrysomallus</name>
    <dbReference type="NCBI Taxonomy" id="1892"/>
    <lineage>
        <taxon>Bacteria</taxon>
        <taxon>Bacillati</taxon>
        <taxon>Actinomycetota</taxon>
        <taxon>Actinomycetes</taxon>
        <taxon>Kitasatosporales</taxon>
        <taxon>Streptomycetaceae</taxon>
        <taxon>Streptomyces</taxon>
    </lineage>
</organism>
<feature type="compositionally biased region" description="Basic and acidic residues" evidence="1">
    <location>
        <begin position="1"/>
        <end position="16"/>
    </location>
</feature>
<accession>A0A6G3SR27</accession>
<feature type="region of interest" description="Disordered" evidence="1">
    <location>
        <begin position="1"/>
        <end position="31"/>
    </location>
</feature>
<reference evidence="2" key="1">
    <citation type="submission" date="2020-01" db="EMBL/GenBank/DDBJ databases">
        <title>Insect and environment-associated Actinomycetes.</title>
        <authorList>
            <person name="Currrie C."/>
            <person name="Chevrette M."/>
            <person name="Carlson C."/>
            <person name="Stubbendieck R."/>
            <person name="Wendt-Pienkowski E."/>
        </authorList>
    </citation>
    <scope>NUCLEOTIDE SEQUENCE</scope>
    <source>
        <strain evidence="2">SID505</strain>
    </source>
</reference>
<evidence type="ECO:0000256" key="1">
    <source>
        <dbReference type="SAM" id="MobiDB-lite"/>
    </source>
</evidence>
<sequence length="80" mass="8563">MDLRHGGRTQEVDAELRPGQGAFREKLHGQSRLDAREARLTAGTTNTVAPDVQQVAGGPVRTLPAPEGLGIAFHGQWVHA</sequence>
<gene>
    <name evidence="2" type="ORF">G3I43_13575</name>
</gene>
<proteinExistence type="predicted"/>
<evidence type="ECO:0000313" key="2">
    <source>
        <dbReference type="EMBL" id="NEB85202.1"/>
    </source>
</evidence>
<protein>
    <submittedName>
        <fullName evidence="2">Uncharacterized protein</fullName>
    </submittedName>
</protein>
<dbReference type="RefSeq" id="WP_164257492.1">
    <property type="nucleotide sequence ID" value="NZ_JAAGMK010000364.1"/>
</dbReference>
<dbReference type="EMBL" id="JAAGMK010000364">
    <property type="protein sequence ID" value="NEB85202.1"/>
    <property type="molecule type" value="Genomic_DNA"/>
</dbReference>
<name>A0A6G3SR27_STRAQ</name>
<dbReference type="AlphaFoldDB" id="A0A6G3SR27"/>